<accession>A0A6A5PB07</accession>
<dbReference type="AlphaFoldDB" id="A0A6A5PB07"/>
<dbReference type="EMBL" id="WOCE01000015">
    <property type="protein sequence ID" value="KAE9598171.1"/>
    <property type="molecule type" value="Genomic_DNA"/>
</dbReference>
<gene>
    <name evidence="4" type="ORF">Lalb_Chr15g0077701</name>
</gene>
<evidence type="ECO:0000256" key="2">
    <source>
        <dbReference type="ARBA" id="ARBA00009937"/>
    </source>
</evidence>
<organism evidence="4 5">
    <name type="scientific">Lupinus albus</name>
    <name type="common">White lupine</name>
    <name type="synonym">Lupinus termis</name>
    <dbReference type="NCBI Taxonomy" id="3870"/>
    <lineage>
        <taxon>Eukaryota</taxon>
        <taxon>Viridiplantae</taxon>
        <taxon>Streptophyta</taxon>
        <taxon>Embryophyta</taxon>
        <taxon>Tracheophyta</taxon>
        <taxon>Spermatophyta</taxon>
        <taxon>Magnoliopsida</taxon>
        <taxon>eudicotyledons</taxon>
        <taxon>Gunneridae</taxon>
        <taxon>Pentapetalae</taxon>
        <taxon>rosids</taxon>
        <taxon>fabids</taxon>
        <taxon>Fabales</taxon>
        <taxon>Fabaceae</taxon>
        <taxon>Papilionoideae</taxon>
        <taxon>50 kb inversion clade</taxon>
        <taxon>genistoids sensu lato</taxon>
        <taxon>core genistoids</taxon>
        <taxon>Genisteae</taxon>
        <taxon>Lupinus</taxon>
    </lineage>
</organism>
<comment type="caution">
    <text evidence="4">The sequence shown here is derived from an EMBL/GenBank/DDBJ whole genome shotgun (WGS) entry which is preliminary data.</text>
</comment>
<keyword evidence="5" id="KW-1185">Reference proteome</keyword>
<dbReference type="Pfam" id="PF15699">
    <property type="entry name" value="NPR1_interact"/>
    <property type="match status" value="1"/>
</dbReference>
<evidence type="ECO:0000313" key="5">
    <source>
        <dbReference type="Proteomes" id="UP000447434"/>
    </source>
</evidence>
<comment type="subcellular location">
    <subcellularLocation>
        <location evidence="1">Nucleus</location>
    </subcellularLocation>
</comment>
<evidence type="ECO:0000256" key="1">
    <source>
        <dbReference type="ARBA" id="ARBA00004123"/>
    </source>
</evidence>
<reference evidence="5" key="1">
    <citation type="journal article" date="2020" name="Nat. Commun.">
        <title>Genome sequence of the cluster root forming white lupin.</title>
        <authorList>
            <person name="Hufnagel B."/>
            <person name="Marques A."/>
            <person name="Soriano A."/>
            <person name="Marques L."/>
            <person name="Divol F."/>
            <person name="Doumas P."/>
            <person name="Sallet E."/>
            <person name="Mancinotti D."/>
            <person name="Carrere S."/>
            <person name="Marande W."/>
            <person name="Arribat S."/>
            <person name="Keller J."/>
            <person name="Huneau C."/>
            <person name="Blein T."/>
            <person name="Aime D."/>
            <person name="Laguerre M."/>
            <person name="Taylor J."/>
            <person name="Schubert V."/>
            <person name="Nelson M."/>
            <person name="Geu-Flores F."/>
            <person name="Crespi M."/>
            <person name="Gallardo-Guerrero K."/>
            <person name="Delaux P.-M."/>
            <person name="Salse J."/>
            <person name="Berges H."/>
            <person name="Guyot R."/>
            <person name="Gouzy J."/>
            <person name="Peret B."/>
        </authorList>
    </citation>
    <scope>NUCLEOTIDE SEQUENCE [LARGE SCALE GENOMIC DNA]</scope>
    <source>
        <strain evidence="5">cv. Amiga</strain>
    </source>
</reference>
<keyword evidence="3" id="KW-0539">Nucleus</keyword>
<evidence type="ECO:0000256" key="3">
    <source>
        <dbReference type="ARBA" id="ARBA00023242"/>
    </source>
</evidence>
<protein>
    <submittedName>
        <fullName evidence="4">Putative NPR1/NH1-interacting protein</fullName>
    </submittedName>
</protein>
<dbReference type="GO" id="GO:0005634">
    <property type="term" value="C:nucleus"/>
    <property type="evidence" value="ECO:0007669"/>
    <property type="project" value="UniProtKB-SubCell"/>
</dbReference>
<dbReference type="PANTHER" id="PTHR33669">
    <property type="entry name" value="PROTEIN NEGATIVE REGULATOR OF RESISTANCE"/>
    <property type="match status" value="1"/>
</dbReference>
<name>A0A6A5PB07_LUPAL</name>
<dbReference type="Proteomes" id="UP000447434">
    <property type="component" value="Chromosome 15"/>
</dbReference>
<dbReference type="GO" id="GO:0010112">
    <property type="term" value="P:regulation of systemic acquired resistance"/>
    <property type="evidence" value="ECO:0007669"/>
    <property type="project" value="InterPro"/>
</dbReference>
<sequence length="129" mass="14946">MEGERRKRKIENEEENEEENMEKFFALIKSTKDVRDLIDKKFDDDEKSKGTWIPKFQPQDFIDYGEIARRSNNIITPPSHATSTSSEKEKGIIIEKEYLQEVVATTAEAAQSEVKEKAESDYLDLNLSL</sequence>
<proteinExistence type="inferred from homology"/>
<dbReference type="OrthoDB" id="1304316at2759"/>
<evidence type="ECO:0000313" key="4">
    <source>
        <dbReference type="EMBL" id="KAE9598171.1"/>
    </source>
</evidence>
<comment type="similarity">
    <text evidence="2">Belongs to the NPR1-interactor family.</text>
</comment>
<dbReference type="InterPro" id="IPR031425">
    <property type="entry name" value="NPR1/NH1-interacting"/>
</dbReference>
<dbReference type="PANTHER" id="PTHR33669:SF26">
    <property type="entry name" value="PROTEIN NIM1-INTERACTING 3"/>
    <property type="match status" value="1"/>
</dbReference>